<gene>
    <name evidence="1" type="ORF">GTHE00462_LOCUS9119</name>
</gene>
<name>A0A7S4K1Z6_GUITH</name>
<protein>
    <submittedName>
        <fullName evidence="1">Uncharacterized protein</fullName>
    </submittedName>
</protein>
<sequence length="101" mass="11395">MNKILDTTTTLTFVENLFHFVFKSLSCRKRIRSIDVKLEVGITVLMGAKPLEVEDAVFKMTKAICQFEMNSVVRNKGEDLEGTNETRTELGKAVGDGNIRR</sequence>
<evidence type="ECO:0000313" key="1">
    <source>
        <dbReference type="EMBL" id="CAE2281333.1"/>
    </source>
</evidence>
<reference evidence="1" key="1">
    <citation type="submission" date="2021-01" db="EMBL/GenBank/DDBJ databases">
        <authorList>
            <person name="Corre E."/>
            <person name="Pelletier E."/>
            <person name="Niang G."/>
            <person name="Scheremetjew M."/>
            <person name="Finn R."/>
            <person name="Kale V."/>
            <person name="Holt S."/>
            <person name="Cochrane G."/>
            <person name="Meng A."/>
            <person name="Brown T."/>
            <person name="Cohen L."/>
        </authorList>
    </citation>
    <scope>NUCLEOTIDE SEQUENCE</scope>
    <source>
        <strain evidence="1">CCMP 2712</strain>
    </source>
</reference>
<organism evidence="1">
    <name type="scientific">Guillardia theta</name>
    <name type="common">Cryptophyte</name>
    <name type="synonym">Cryptomonas phi</name>
    <dbReference type="NCBI Taxonomy" id="55529"/>
    <lineage>
        <taxon>Eukaryota</taxon>
        <taxon>Cryptophyceae</taxon>
        <taxon>Pyrenomonadales</taxon>
        <taxon>Geminigeraceae</taxon>
        <taxon>Guillardia</taxon>
    </lineage>
</organism>
<proteinExistence type="predicted"/>
<dbReference type="AlphaFoldDB" id="A0A7S4K1Z6"/>
<dbReference type="EMBL" id="HBKN01011585">
    <property type="protein sequence ID" value="CAE2281333.1"/>
    <property type="molecule type" value="Transcribed_RNA"/>
</dbReference>
<accession>A0A7S4K1Z6</accession>